<feature type="transmembrane region" description="Helical" evidence="1">
    <location>
        <begin position="487"/>
        <end position="511"/>
    </location>
</feature>
<dbReference type="eggNOG" id="KOG0504">
    <property type="taxonomic scope" value="Eukaryota"/>
</dbReference>
<dbReference type="PANTHER" id="PTHR24177:SF329">
    <property type="entry name" value="ANKYRIN REPEAT PROTEIN"/>
    <property type="match status" value="1"/>
</dbReference>
<keyword evidence="1" id="KW-0472">Membrane</keyword>
<dbReference type="SUPFAM" id="SSF48403">
    <property type="entry name" value="Ankyrin repeat"/>
    <property type="match status" value="1"/>
</dbReference>
<dbReference type="EMBL" id="CM007653">
    <property type="protein sequence ID" value="ONI18755.1"/>
    <property type="molecule type" value="Genomic_DNA"/>
</dbReference>
<evidence type="ECO:0000313" key="3">
    <source>
        <dbReference type="EMBL" id="ONI18755.1"/>
    </source>
</evidence>
<reference evidence="3 4" key="1">
    <citation type="journal article" date="2013" name="Nat. Genet.">
        <title>The high-quality draft genome of peach (Prunus persica) identifies unique patterns of genetic diversity, domestication and genome evolution.</title>
        <authorList>
            <consortium name="International Peach Genome Initiative"/>
            <person name="Verde I."/>
            <person name="Abbott A.G."/>
            <person name="Scalabrin S."/>
            <person name="Jung S."/>
            <person name="Shu S."/>
            <person name="Marroni F."/>
            <person name="Zhebentyayeva T."/>
            <person name="Dettori M.T."/>
            <person name="Grimwood J."/>
            <person name="Cattonaro F."/>
            <person name="Zuccolo A."/>
            <person name="Rossini L."/>
            <person name="Jenkins J."/>
            <person name="Vendramin E."/>
            <person name="Meisel L.A."/>
            <person name="Decroocq V."/>
            <person name="Sosinski B."/>
            <person name="Prochnik S."/>
            <person name="Mitros T."/>
            <person name="Policriti A."/>
            <person name="Cipriani G."/>
            <person name="Dondini L."/>
            <person name="Ficklin S."/>
            <person name="Goodstein D.M."/>
            <person name="Xuan P."/>
            <person name="Del Fabbro C."/>
            <person name="Aramini V."/>
            <person name="Copetti D."/>
            <person name="Gonzalez S."/>
            <person name="Horner D.S."/>
            <person name="Falchi R."/>
            <person name="Lucas S."/>
            <person name="Mica E."/>
            <person name="Maldonado J."/>
            <person name="Lazzari B."/>
            <person name="Bielenberg D."/>
            <person name="Pirona R."/>
            <person name="Miculan M."/>
            <person name="Barakat A."/>
            <person name="Testolin R."/>
            <person name="Stella A."/>
            <person name="Tartarini S."/>
            <person name="Tonutti P."/>
            <person name="Arus P."/>
            <person name="Orellana A."/>
            <person name="Wells C."/>
            <person name="Main D."/>
            <person name="Vizzotto G."/>
            <person name="Silva H."/>
            <person name="Salamini F."/>
            <person name="Schmutz J."/>
            <person name="Morgante M."/>
            <person name="Rokhsar D.S."/>
        </authorList>
    </citation>
    <scope>NUCLEOTIDE SEQUENCE [LARGE SCALE GENOMIC DNA]</scope>
    <source>
        <strain evidence="4">cv. Nemared</strain>
    </source>
</reference>
<feature type="transmembrane region" description="Helical" evidence="1">
    <location>
        <begin position="412"/>
        <end position="435"/>
    </location>
</feature>
<gene>
    <name evidence="3" type="ORF">PRUPE_3G236800</name>
</gene>
<dbReference type="AlphaFoldDB" id="A0A251Q7V5"/>
<sequence>MAQSDVKYDPLYDSLKRGDWNAAKEFIDRHPGALTYRGSSSGGTALHEAIERKQLHIVEELLKLMTEKDLEIDDDLGFTAFFYALLKGMAAIVAKMVKKNKNLVTKRFTNSKDRTPVLVACGWGHWEIARFLYSRTPIHVLTQDKNGRDDIGWDLLQKYPKLALTENYSLGHSPLNTLAGLHSAFPSEVRLSCWQRLIYNRIHDLHEIRLGHDRNLQILRLVCDVVKRTNLYRKQTDFMETAIFRAVERGKVEFIRETCKANPRIPLMTMDERGRSIFHYAVECRQEKVFNLIYGINEYDRNAILKHAYRFNNTILHAAGSLSAHLNHIQGAALQMQRELQWFKEVERILSPRDFENHKALMKEGEESMKGTATSCTVVGALIVTIMFAAAFTVPGGSNQDTGFPTFLRKKIFRVFLISDSISLFFSTTSVMIFLGILTSRYAEDDFLKSLPTKMLLGLFTLFLSIAAMMVAFSSTLFIMLEGESWVSIPILLLAGVPITSFVWMQFPLFLDILMFTYGRGIFCRAWE</sequence>
<accession>A0A251Q7V5</accession>
<evidence type="ECO:0000259" key="2">
    <source>
        <dbReference type="Pfam" id="PF13962"/>
    </source>
</evidence>
<feature type="transmembrane region" description="Helical" evidence="1">
    <location>
        <begin position="456"/>
        <end position="481"/>
    </location>
</feature>
<proteinExistence type="predicted"/>
<dbReference type="Pfam" id="PF13962">
    <property type="entry name" value="PGG"/>
    <property type="match status" value="1"/>
</dbReference>
<feature type="domain" description="PGG" evidence="2">
    <location>
        <begin position="367"/>
        <end position="479"/>
    </location>
</feature>
<feature type="transmembrane region" description="Helical" evidence="1">
    <location>
        <begin position="372"/>
        <end position="392"/>
    </location>
</feature>
<dbReference type="STRING" id="3760.A0A251Q7V5"/>
<name>A0A251Q7V5_PRUPE</name>
<keyword evidence="4" id="KW-1185">Reference proteome</keyword>
<keyword evidence="1" id="KW-0812">Transmembrane</keyword>
<dbReference type="Proteomes" id="UP000006882">
    <property type="component" value="Chromosome G3"/>
</dbReference>
<dbReference type="GO" id="GO:0016020">
    <property type="term" value="C:membrane"/>
    <property type="evidence" value="ECO:0000318"/>
    <property type="project" value="GO_Central"/>
</dbReference>
<evidence type="ECO:0000256" key="1">
    <source>
        <dbReference type="SAM" id="Phobius"/>
    </source>
</evidence>
<dbReference type="Gramene" id="ONI18755">
    <property type="protein sequence ID" value="ONI18755"/>
    <property type="gene ID" value="PRUPE_3G236800"/>
</dbReference>
<dbReference type="InterPro" id="IPR002110">
    <property type="entry name" value="Ankyrin_rpt"/>
</dbReference>
<organism evidence="3 4">
    <name type="scientific">Prunus persica</name>
    <name type="common">Peach</name>
    <name type="synonym">Amygdalus persica</name>
    <dbReference type="NCBI Taxonomy" id="3760"/>
    <lineage>
        <taxon>Eukaryota</taxon>
        <taxon>Viridiplantae</taxon>
        <taxon>Streptophyta</taxon>
        <taxon>Embryophyta</taxon>
        <taxon>Tracheophyta</taxon>
        <taxon>Spermatophyta</taxon>
        <taxon>Magnoliopsida</taxon>
        <taxon>eudicotyledons</taxon>
        <taxon>Gunneridae</taxon>
        <taxon>Pentapetalae</taxon>
        <taxon>rosids</taxon>
        <taxon>fabids</taxon>
        <taxon>Rosales</taxon>
        <taxon>Rosaceae</taxon>
        <taxon>Amygdaloideae</taxon>
        <taxon>Amygdaleae</taxon>
        <taxon>Prunus</taxon>
    </lineage>
</organism>
<protein>
    <recommendedName>
        <fullName evidence="2">PGG domain-containing protein</fullName>
    </recommendedName>
</protein>
<keyword evidence="1" id="KW-1133">Transmembrane helix</keyword>
<dbReference type="InterPro" id="IPR026961">
    <property type="entry name" value="PGG_dom"/>
</dbReference>
<dbReference type="Gene3D" id="1.25.40.20">
    <property type="entry name" value="Ankyrin repeat-containing domain"/>
    <property type="match status" value="2"/>
</dbReference>
<dbReference type="InterPro" id="IPR036770">
    <property type="entry name" value="Ankyrin_rpt-contain_sf"/>
</dbReference>
<evidence type="ECO:0000313" key="4">
    <source>
        <dbReference type="Proteomes" id="UP000006882"/>
    </source>
</evidence>
<dbReference type="SMART" id="SM00248">
    <property type="entry name" value="ANK"/>
    <property type="match status" value="6"/>
</dbReference>
<dbReference type="PANTHER" id="PTHR24177">
    <property type="entry name" value="CASKIN"/>
    <property type="match status" value="1"/>
</dbReference>